<proteinExistence type="predicted"/>
<comment type="subcellular location">
    <subcellularLocation>
        <location evidence="1">Membrane</location>
        <topology evidence="1">Multi-pass membrane protein</topology>
    </subcellularLocation>
</comment>
<dbReference type="InterPro" id="IPR023244">
    <property type="entry name" value="Brefeldin_A-sensitivity_4"/>
</dbReference>
<evidence type="ECO:0000256" key="1">
    <source>
        <dbReference type="ARBA" id="ARBA00004141"/>
    </source>
</evidence>
<feature type="domain" description="Integral membrane bound transporter" evidence="6">
    <location>
        <begin position="587"/>
        <end position="712"/>
    </location>
</feature>
<evidence type="ECO:0000313" key="8">
    <source>
        <dbReference type="Proteomes" id="UP000799118"/>
    </source>
</evidence>
<dbReference type="OrthoDB" id="68611at2759"/>
<feature type="transmembrane region" description="Helical" evidence="5">
    <location>
        <begin position="185"/>
        <end position="209"/>
    </location>
</feature>
<feature type="transmembrane region" description="Helical" evidence="5">
    <location>
        <begin position="129"/>
        <end position="150"/>
    </location>
</feature>
<protein>
    <recommendedName>
        <fullName evidence="6">Integral membrane bound transporter domain-containing protein</fullName>
    </recommendedName>
</protein>
<dbReference type="Pfam" id="PF13515">
    <property type="entry name" value="FUSC_2"/>
    <property type="match status" value="1"/>
</dbReference>
<evidence type="ECO:0000256" key="3">
    <source>
        <dbReference type="ARBA" id="ARBA00022989"/>
    </source>
</evidence>
<evidence type="ECO:0000256" key="4">
    <source>
        <dbReference type="ARBA" id="ARBA00023136"/>
    </source>
</evidence>
<keyword evidence="3 5" id="KW-1133">Transmembrane helix</keyword>
<feature type="transmembrane region" description="Helical" evidence="5">
    <location>
        <begin position="642"/>
        <end position="660"/>
    </location>
</feature>
<dbReference type="Proteomes" id="UP000799118">
    <property type="component" value="Unassembled WGS sequence"/>
</dbReference>
<feature type="transmembrane region" description="Helical" evidence="5">
    <location>
        <begin position="667"/>
        <end position="685"/>
    </location>
</feature>
<dbReference type="AlphaFoldDB" id="A0A6A4IV55"/>
<sequence>MIRDVRFWRLASAAFHGHGYHITLHFTNPIIHPPPMALSFYSKLWTYLSSRHFLARLTSTLLCSILVIFSGKYGGNIAFLALTIKELHFAPQHNFAQQSETLILNLFGGITGIGLSLFGNYLATLTDNAALSRTIPAIFLASICFSMGWLKSALPRLTLSTRLVFFICIWMLTEDPGSKSGSLLLFAQYFAWLVFIAAITSLCPCLIFLHWSTAHLAQDVASAFSSLHECLQANLGSPFDTGFTPATSLHPTLDGLLKKAVALNSTYQQASFELRVGRIGVKSLKPFIATVEHLRREISWGMTFPNSMHRTTPDAFESSILDSLHHPATDLGCVILESISLIQSVVLNCYDVSHAPLKLDTSTIVHSQDSLIASVHRARAELERFCDDLDKEQRMSAGESSDLPPRAFNLCLYMISLLQMADELIRALNVAHNILHSYQTSSVRLWYPRFSLAWFGVAPSAIVLEENESFAESSYSSPDTTVDPSYRPTQEVFLEISSRKHQNKDNGSMKKSRAFACTLQLLRLHDTVRSIWNHPTTIQARLSLHNLVVAFRKSSRNDFKHAFKNALGVSVLAIPAFLPASSTGARQWFTSFHGQWMLISYIWVLQTNTGATMRVGYLRIAGTVLGAIYGYIASIISQNNPYALVAFMTLAEVPISVIIMHTSYPSLGVVANITLPPILFSSYMSGTATSAIELATVRGIMICAGIVAAVLVNGFVFPRHARVSDISLSCNFLDGICKTLGSLTELYIGLGRDLLHPFGGSGSSKRKALILELEIRNTLQSTLCSDALSDQINDPNDETGMSNLIVTMGDELSLVPIPMRKYRELTYSLAYDKSAKIFLERKRLSEVVEQRRELVSCITLTLFACESVFGARHHLPQFLPSSRLALDNLKRSIDLHIRKTREKFNGPLGLSVIYALAEHHVLRDIVETNDELLDITKQLFGTAAWFNVHLDVPPKMGHEQVDMF</sequence>
<evidence type="ECO:0000256" key="5">
    <source>
        <dbReference type="SAM" id="Phobius"/>
    </source>
</evidence>
<evidence type="ECO:0000259" key="6">
    <source>
        <dbReference type="Pfam" id="PF13515"/>
    </source>
</evidence>
<evidence type="ECO:0000256" key="2">
    <source>
        <dbReference type="ARBA" id="ARBA00022692"/>
    </source>
</evidence>
<organism evidence="7 8">
    <name type="scientific">Gymnopus androsaceus JB14</name>
    <dbReference type="NCBI Taxonomy" id="1447944"/>
    <lineage>
        <taxon>Eukaryota</taxon>
        <taxon>Fungi</taxon>
        <taxon>Dikarya</taxon>
        <taxon>Basidiomycota</taxon>
        <taxon>Agaricomycotina</taxon>
        <taxon>Agaricomycetes</taxon>
        <taxon>Agaricomycetidae</taxon>
        <taxon>Agaricales</taxon>
        <taxon>Marasmiineae</taxon>
        <taxon>Omphalotaceae</taxon>
        <taxon>Gymnopus</taxon>
    </lineage>
</organism>
<reference evidence="7" key="1">
    <citation type="journal article" date="2019" name="Environ. Microbiol.">
        <title>Fungal ecological strategies reflected in gene transcription - a case study of two litter decomposers.</title>
        <authorList>
            <person name="Barbi F."/>
            <person name="Kohler A."/>
            <person name="Barry K."/>
            <person name="Baskaran P."/>
            <person name="Daum C."/>
            <person name="Fauchery L."/>
            <person name="Ihrmark K."/>
            <person name="Kuo A."/>
            <person name="LaButti K."/>
            <person name="Lipzen A."/>
            <person name="Morin E."/>
            <person name="Grigoriev I.V."/>
            <person name="Henrissat B."/>
            <person name="Lindahl B."/>
            <person name="Martin F."/>
        </authorList>
    </citation>
    <scope>NUCLEOTIDE SEQUENCE</scope>
    <source>
        <strain evidence="7">JB14</strain>
    </source>
</reference>
<feature type="transmembrane region" description="Helical" evidence="5">
    <location>
        <begin position="53"/>
        <end position="82"/>
    </location>
</feature>
<accession>A0A6A4IV55</accession>
<keyword evidence="2 5" id="KW-0812">Transmembrane</keyword>
<feature type="transmembrane region" description="Helical" evidence="5">
    <location>
        <begin position="617"/>
        <end position="636"/>
    </location>
</feature>
<dbReference type="PANTHER" id="PTHR47804:SF3">
    <property type="entry name" value="PROTEIN BRE4"/>
    <property type="match status" value="1"/>
</dbReference>
<feature type="transmembrane region" description="Helical" evidence="5">
    <location>
        <begin position="102"/>
        <end position="123"/>
    </location>
</feature>
<evidence type="ECO:0000313" key="7">
    <source>
        <dbReference type="EMBL" id="KAE9411344.1"/>
    </source>
</evidence>
<dbReference type="PANTHER" id="PTHR47804">
    <property type="entry name" value="60S RIBOSOMAL PROTEIN L19"/>
    <property type="match status" value="1"/>
</dbReference>
<keyword evidence="4 5" id="KW-0472">Membrane</keyword>
<dbReference type="InterPro" id="IPR049453">
    <property type="entry name" value="Memb_transporter_dom"/>
</dbReference>
<dbReference type="EMBL" id="ML769383">
    <property type="protein sequence ID" value="KAE9411344.1"/>
    <property type="molecule type" value="Genomic_DNA"/>
</dbReference>
<dbReference type="GO" id="GO:0016020">
    <property type="term" value="C:membrane"/>
    <property type="evidence" value="ECO:0007669"/>
    <property type="project" value="UniProtKB-SubCell"/>
</dbReference>
<feature type="transmembrane region" description="Helical" evidence="5">
    <location>
        <begin position="697"/>
        <end position="717"/>
    </location>
</feature>
<gene>
    <name evidence="7" type="ORF">BT96DRAFT_983104</name>
</gene>
<dbReference type="InterPro" id="IPR052430">
    <property type="entry name" value="IVT-Associated"/>
</dbReference>
<name>A0A6A4IV55_9AGAR</name>
<dbReference type="PRINTS" id="PR02047">
    <property type="entry name" value="BREFELDNASP4"/>
</dbReference>
<keyword evidence="8" id="KW-1185">Reference proteome</keyword>